<dbReference type="Proteomes" id="UP000616151">
    <property type="component" value="Unassembled WGS sequence"/>
</dbReference>
<reference evidence="1" key="1">
    <citation type="submission" date="2021-01" db="EMBL/GenBank/DDBJ databases">
        <authorList>
            <person name="Sun Q."/>
        </authorList>
    </citation>
    <scope>NUCLEOTIDE SEQUENCE</scope>
    <source>
        <strain evidence="1">YIM B02566</strain>
    </source>
</reference>
<proteinExistence type="predicted"/>
<accession>A0ACC5RAD4</accession>
<sequence length="269" mass="29886">MSDEFLKEVTDRVAHVRINRPKAMNAIHPGMMRDFKALIRELDEDPAISVIVLSGVGDHFGAGYDLKFKWGEHYGRSVLGQRRMLQDCVDFEYAPWDCSKPVIAMVRGYCLAGSCELAMMCCVTIASDNAKFGEPEVRFSTSPPAVIMPWIVGLKKARELLYTGDTIDAEQALQWGMVNRVVPDQKLEEETFKLARRMSAISIEALQTTKASINKGAEIGGLRNAITYGIEQGAMLDASDTEALRTFDAVRKKDGLGAAIKWRESQFEG</sequence>
<dbReference type="EMBL" id="JAENHL010000008">
    <property type="protein sequence ID" value="MBK1869614.1"/>
    <property type="molecule type" value="Genomic_DNA"/>
</dbReference>
<name>A0ACC5RAD4_9HYPH</name>
<organism evidence="1 2">
    <name type="scientific">Taklimakanibacter albus</name>
    <dbReference type="NCBI Taxonomy" id="2800327"/>
    <lineage>
        <taxon>Bacteria</taxon>
        <taxon>Pseudomonadati</taxon>
        <taxon>Pseudomonadota</taxon>
        <taxon>Alphaproteobacteria</taxon>
        <taxon>Hyphomicrobiales</taxon>
        <taxon>Aestuariivirgaceae</taxon>
        <taxon>Taklimakanibacter</taxon>
    </lineage>
</organism>
<keyword evidence="2" id="KW-1185">Reference proteome</keyword>
<evidence type="ECO:0000313" key="1">
    <source>
        <dbReference type="EMBL" id="MBK1869614.1"/>
    </source>
</evidence>
<gene>
    <name evidence="1" type="ORF">JHL16_24855</name>
</gene>
<comment type="caution">
    <text evidence="1">The sequence shown here is derived from an EMBL/GenBank/DDBJ whole genome shotgun (WGS) entry which is preliminary data.</text>
</comment>
<protein>
    <submittedName>
        <fullName evidence="1">Enoyl-CoA hydratase/isomerase family protein</fullName>
    </submittedName>
</protein>
<evidence type="ECO:0000313" key="2">
    <source>
        <dbReference type="Proteomes" id="UP000616151"/>
    </source>
</evidence>